<dbReference type="EMBL" id="CAKLBY020000065">
    <property type="protein sequence ID" value="CAK7922154.1"/>
    <property type="molecule type" value="Genomic_DNA"/>
</dbReference>
<gene>
    <name evidence="1" type="ORF">PM001_LOCUS7485</name>
</gene>
<sequence length="36" mass="3792">MVFVRVDMAHDRCCATVFPPDSVTASVSPPDPSGVT</sequence>
<protein>
    <submittedName>
        <fullName evidence="1">Uncharacterized protein</fullName>
    </submittedName>
</protein>
<dbReference type="Proteomes" id="UP001162060">
    <property type="component" value="Unassembled WGS sequence"/>
</dbReference>
<reference evidence="1" key="1">
    <citation type="submission" date="2024-01" db="EMBL/GenBank/DDBJ databases">
        <authorList>
            <person name="Webb A."/>
        </authorList>
    </citation>
    <scope>NUCLEOTIDE SEQUENCE</scope>
    <source>
        <strain evidence="1">Pm1</strain>
    </source>
</reference>
<comment type="caution">
    <text evidence="1">The sequence shown here is derived from an EMBL/GenBank/DDBJ whole genome shotgun (WGS) entry which is preliminary data.</text>
</comment>
<dbReference type="AlphaFoldDB" id="A0AAV1TMD0"/>
<evidence type="ECO:0000313" key="1">
    <source>
        <dbReference type="EMBL" id="CAK7922154.1"/>
    </source>
</evidence>
<name>A0AAV1TMD0_9STRA</name>
<proteinExistence type="predicted"/>
<accession>A0AAV1TMD0</accession>
<evidence type="ECO:0000313" key="2">
    <source>
        <dbReference type="Proteomes" id="UP001162060"/>
    </source>
</evidence>
<organism evidence="1 2">
    <name type="scientific">Peronospora matthiolae</name>
    <dbReference type="NCBI Taxonomy" id="2874970"/>
    <lineage>
        <taxon>Eukaryota</taxon>
        <taxon>Sar</taxon>
        <taxon>Stramenopiles</taxon>
        <taxon>Oomycota</taxon>
        <taxon>Peronosporomycetes</taxon>
        <taxon>Peronosporales</taxon>
        <taxon>Peronosporaceae</taxon>
        <taxon>Peronospora</taxon>
    </lineage>
</organism>